<proteinExistence type="predicted"/>
<gene>
    <name evidence="1" type="ORF">DPEC_G00241650</name>
</gene>
<dbReference type="Proteomes" id="UP001157502">
    <property type="component" value="Chromosome 21"/>
</dbReference>
<dbReference type="EMBL" id="CM055748">
    <property type="protein sequence ID" value="KAJ7995157.1"/>
    <property type="molecule type" value="Genomic_DNA"/>
</dbReference>
<comment type="caution">
    <text evidence="1">The sequence shown here is derived from an EMBL/GenBank/DDBJ whole genome shotgun (WGS) entry which is preliminary data.</text>
</comment>
<name>A0ACC2FV05_DALPE</name>
<protein>
    <submittedName>
        <fullName evidence="1">Uncharacterized protein</fullName>
    </submittedName>
</protein>
<accession>A0ACC2FV05</accession>
<sequence length="237" mass="25628">MACHRAVMEDWRPGAQAFRSQGGQATSNQPDRYLVQHLSEVGRGGLGGHHCPIHLPLHPKEQRPSLSARQRPGCIELPLPGNTPHHMWPSWVSGLSTGEGERSAENCRGNSPLQASILRAYYHQHSITDLQRLLRLTSSMLDDLRRPHQRCLTHCDLIKAGHPAEQPGVAQNQRLSRGGAGPALRNKPLGPGPGEKGGPGVSVGLRGPGRARRKDQVAVSFSSLILKHCLDSSGGGR</sequence>
<keyword evidence="2" id="KW-1185">Reference proteome</keyword>
<organism evidence="1 2">
    <name type="scientific">Dallia pectoralis</name>
    <name type="common">Alaska blackfish</name>
    <dbReference type="NCBI Taxonomy" id="75939"/>
    <lineage>
        <taxon>Eukaryota</taxon>
        <taxon>Metazoa</taxon>
        <taxon>Chordata</taxon>
        <taxon>Craniata</taxon>
        <taxon>Vertebrata</taxon>
        <taxon>Euteleostomi</taxon>
        <taxon>Actinopterygii</taxon>
        <taxon>Neopterygii</taxon>
        <taxon>Teleostei</taxon>
        <taxon>Protacanthopterygii</taxon>
        <taxon>Esociformes</taxon>
        <taxon>Umbridae</taxon>
        <taxon>Dallia</taxon>
    </lineage>
</organism>
<reference evidence="1" key="1">
    <citation type="submission" date="2021-05" db="EMBL/GenBank/DDBJ databases">
        <authorList>
            <person name="Pan Q."/>
            <person name="Jouanno E."/>
            <person name="Zahm M."/>
            <person name="Klopp C."/>
            <person name="Cabau C."/>
            <person name="Louis A."/>
            <person name="Berthelot C."/>
            <person name="Parey E."/>
            <person name="Roest Crollius H."/>
            <person name="Montfort J."/>
            <person name="Robinson-Rechavi M."/>
            <person name="Bouchez O."/>
            <person name="Lampietro C."/>
            <person name="Lopez Roques C."/>
            <person name="Donnadieu C."/>
            <person name="Postlethwait J."/>
            <person name="Bobe J."/>
            <person name="Dillon D."/>
            <person name="Chandos A."/>
            <person name="von Hippel F."/>
            <person name="Guiguen Y."/>
        </authorList>
    </citation>
    <scope>NUCLEOTIDE SEQUENCE</scope>
    <source>
        <strain evidence="1">YG-Jan2019</strain>
    </source>
</reference>
<evidence type="ECO:0000313" key="2">
    <source>
        <dbReference type="Proteomes" id="UP001157502"/>
    </source>
</evidence>
<evidence type="ECO:0000313" key="1">
    <source>
        <dbReference type="EMBL" id="KAJ7995157.1"/>
    </source>
</evidence>